<dbReference type="PROSITE" id="PS00455">
    <property type="entry name" value="AMP_BINDING"/>
    <property type="match status" value="1"/>
</dbReference>
<dbReference type="InterPro" id="IPR000873">
    <property type="entry name" value="AMP-dep_synth/lig_dom"/>
</dbReference>
<keyword evidence="3" id="KW-0436">Ligase</keyword>
<dbReference type="Proteomes" id="UP000627573">
    <property type="component" value="Unassembled WGS sequence"/>
</dbReference>
<sequence>MNLASTFAHVAAQRSEKIAFQDADETLTYGELDDLSSRVASFLVARGTAPGDRIGIYMGNSARYLVVAFGIWKAGAVLVPFNVAIPQGPLRHAAADSGVRTIFAEPAGITRLATDLAGLDVVDALVDVGRSDSVTSPATATYTDAISTEPIAGIVPRMDNDNALLMYTSGSTGKPKGVQQTHRNTTSVIEAEIDAWKLDETERAVICTPFFHVGGMQLTTLPMLFSGAFVYALPRWNAATWRDAAVAIDATFTALVPTMVVDVANQLEDNPIVLSSMKVCAIGGSVLPTGPVERFMNATGIVNAVNIYGQTEQSGLSICERPGEQSRPYALGRPLEQILQWRLTEPGSDDVLPDGPRLGELQVRGDAVTPGYWNLPETTEAKFVDSWFRTGDLVRIDADGVMHYVERIDEMIISGGENIYPQLIENHLASDPDVAEVAVIGTYHERWMQQVTAIIVPKTDSVTAEDILNYCASHPDLQGLQKPRRIEFVDALPRTGNNKIDRPQLKRTFV</sequence>
<dbReference type="InterPro" id="IPR045851">
    <property type="entry name" value="AMP-bd_C_sf"/>
</dbReference>
<evidence type="ECO:0000259" key="1">
    <source>
        <dbReference type="Pfam" id="PF00501"/>
    </source>
</evidence>
<feature type="domain" description="AMP-binding enzyme C-terminal" evidence="2">
    <location>
        <begin position="424"/>
        <end position="499"/>
    </location>
</feature>
<dbReference type="Pfam" id="PF00501">
    <property type="entry name" value="AMP-binding"/>
    <property type="match status" value="1"/>
</dbReference>
<dbReference type="GO" id="GO:0016878">
    <property type="term" value="F:acid-thiol ligase activity"/>
    <property type="evidence" value="ECO:0007669"/>
    <property type="project" value="UniProtKB-ARBA"/>
</dbReference>
<dbReference type="AlphaFoldDB" id="A0A8I0ZVB5"/>
<dbReference type="Gene3D" id="3.40.50.12780">
    <property type="entry name" value="N-terminal domain of ligase-like"/>
    <property type="match status" value="1"/>
</dbReference>
<dbReference type="InterPro" id="IPR020845">
    <property type="entry name" value="AMP-binding_CS"/>
</dbReference>
<dbReference type="Gene3D" id="3.30.300.30">
    <property type="match status" value="1"/>
</dbReference>
<feature type="domain" description="AMP-dependent synthetase/ligase" evidence="1">
    <location>
        <begin position="7"/>
        <end position="373"/>
    </location>
</feature>
<dbReference type="SUPFAM" id="SSF56801">
    <property type="entry name" value="Acetyl-CoA synthetase-like"/>
    <property type="match status" value="1"/>
</dbReference>
<dbReference type="EMBL" id="JAECSB010000093">
    <property type="protein sequence ID" value="MBH5146674.1"/>
    <property type="molecule type" value="Genomic_DNA"/>
</dbReference>
<name>A0A8I0ZVB5_RHOER</name>
<evidence type="ECO:0000313" key="3">
    <source>
        <dbReference type="EMBL" id="MBH5146674.1"/>
    </source>
</evidence>
<comment type="caution">
    <text evidence="3">The sequence shown here is derived from an EMBL/GenBank/DDBJ whole genome shotgun (WGS) entry which is preliminary data.</text>
</comment>
<keyword evidence="4" id="KW-1185">Reference proteome</keyword>
<evidence type="ECO:0000313" key="4">
    <source>
        <dbReference type="Proteomes" id="UP000627573"/>
    </source>
</evidence>
<proteinExistence type="predicted"/>
<dbReference type="InterPro" id="IPR025110">
    <property type="entry name" value="AMP-bd_C"/>
</dbReference>
<gene>
    <name evidence="3" type="ORF">I3517_29120</name>
</gene>
<dbReference type="PANTHER" id="PTHR43767:SF1">
    <property type="entry name" value="NONRIBOSOMAL PEPTIDE SYNTHASE PES1 (EUROFUNG)-RELATED"/>
    <property type="match status" value="1"/>
</dbReference>
<protein>
    <submittedName>
        <fullName evidence="3">Acyl--CoA ligase</fullName>
    </submittedName>
</protein>
<dbReference type="RefSeq" id="WP_019749642.1">
    <property type="nucleotide sequence ID" value="NZ_CP176579.1"/>
</dbReference>
<reference evidence="3 4" key="1">
    <citation type="submission" date="2020-12" db="EMBL/GenBank/DDBJ databases">
        <title>Draft genome sequence of furan degrading bacterial strain FUR100.</title>
        <authorList>
            <person name="Woiski C."/>
        </authorList>
    </citation>
    <scope>NUCLEOTIDE SEQUENCE [LARGE SCALE GENOMIC DNA]</scope>
    <source>
        <strain evidence="3 4">FUR100</strain>
    </source>
</reference>
<dbReference type="InterPro" id="IPR050237">
    <property type="entry name" value="ATP-dep_AMP-bd_enzyme"/>
</dbReference>
<organism evidence="3 4">
    <name type="scientific">Rhodococcus erythropolis</name>
    <name type="common">Arthrobacter picolinophilus</name>
    <dbReference type="NCBI Taxonomy" id="1833"/>
    <lineage>
        <taxon>Bacteria</taxon>
        <taxon>Bacillati</taxon>
        <taxon>Actinomycetota</taxon>
        <taxon>Actinomycetes</taxon>
        <taxon>Mycobacteriales</taxon>
        <taxon>Nocardiaceae</taxon>
        <taxon>Rhodococcus</taxon>
        <taxon>Rhodococcus erythropolis group</taxon>
    </lineage>
</organism>
<dbReference type="InterPro" id="IPR042099">
    <property type="entry name" value="ANL_N_sf"/>
</dbReference>
<dbReference type="PANTHER" id="PTHR43767">
    <property type="entry name" value="LONG-CHAIN-FATTY-ACID--COA LIGASE"/>
    <property type="match status" value="1"/>
</dbReference>
<accession>A0A8I0ZVB5</accession>
<evidence type="ECO:0000259" key="2">
    <source>
        <dbReference type="Pfam" id="PF13193"/>
    </source>
</evidence>
<dbReference type="Pfam" id="PF13193">
    <property type="entry name" value="AMP-binding_C"/>
    <property type="match status" value="1"/>
</dbReference>